<dbReference type="InterPro" id="IPR018391">
    <property type="entry name" value="PQQ_b-propeller_rpt"/>
</dbReference>
<dbReference type="InterPro" id="IPR029052">
    <property type="entry name" value="Metallo-depent_PP-like"/>
</dbReference>
<dbReference type="InterPro" id="IPR004843">
    <property type="entry name" value="Calcineurin-like_PHP"/>
</dbReference>
<gene>
    <name evidence="3" type="ORF">FDG2_4869</name>
</gene>
<dbReference type="InterPro" id="IPR002372">
    <property type="entry name" value="PQQ_rpt_dom"/>
</dbReference>
<feature type="domain" description="Calcineurin-like phosphoesterase" evidence="1">
    <location>
        <begin position="78"/>
        <end position="273"/>
    </location>
</feature>
<dbReference type="Gene3D" id="2.40.10.480">
    <property type="match status" value="2"/>
</dbReference>
<dbReference type="SUPFAM" id="SSF56300">
    <property type="entry name" value="Metallo-dependent phosphatases"/>
    <property type="match status" value="1"/>
</dbReference>
<dbReference type="InterPro" id="IPR011047">
    <property type="entry name" value="Quinoprotein_ADH-like_sf"/>
</dbReference>
<keyword evidence="4" id="KW-1185">Reference proteome</keyword>
<dbReference type="SMART" id="SM00564">
    <property type="entry name" value="PQQ"/>
    <property type="match status" value="5"/>
</dbReference>
<reference evidence="4" key="1">
    <citation type="submission" date="2016-02" db="EMBL/GenBank/DDBJ databases">
        <authorList>
            <person name="Wibberg D."/>
        </authorList>
    </citation>
    <scope>NUCLEOTIDE SEQUENCE [LARGE SCALE GENOMIC DNA]</scope>
</reference>
<dbReference type="Pfam" id="PF13360">
    <property type="entry name" value="PQQ_2"/>
    <property type="match status" value="1"/>
</dbReference>
<accession>A0A1C3P9N5</accession>
<dbReference type="AlphaFoldDB" id="A0A1C3P9N5"/>
<protein>
    <submittedName>
        <fullName evidence="3">Uncharacterized protein</fullName>
    </submittedName>
</protein>
<organism evidence="3 4">
    <name type="scientific">Candidatus Protofrankia californiensis</name>
    <dbReference type="NCBI Taxonomy" id="1839754"/>
    <lineage>
        <taxon>Bacteria</taxon>
        <taxon>Bacillati</taxon>
        <taxon>Actinomycetota</taxon>
        <taxon>Actinomycetes</taxon>
        <taxon>Frankiales</taxon>
        <taxon>Frankiaceae</taxon>
        <taxon>Protofrankia</taxon>
    </lineage>
</organism>
<evidence type="ECO:0000313" key="3">
    <source>
        <dbReference type="EMBL" id="SBW26368.1"/>
    </source>
</evidence>
<dbReference type="Proteomes" id="UP000199013">
    <property type="component" value="Unassembled WGS sequence"/>
</dbReference>
<proteinExistence type="predicted"/>
<evidence type="ECO:0000259" key="2">
    <source>
        <dbReference type="Pfam" id="PF13360"/>
    </source>
</evidence>
<dbReference type="PANTHER" id="PTHR34512">
    <property type="entry name" value="CELL SURFACE PROTEIN"/>
    <property type="match status" value="1"/>
</dbReference>
<feature type="domain" description="Pyrrolo-quinoline quinone repeat" evidence="2">
    <location>
        <begin position="379"/>
        <end position="614"/>
    </location>
</feature>
<evidence type="ECO:0000313" key="4">
    <source>
        <dbReference type="Proteomes" id="UP000199013"/>
    </source>
</evidence>
<name>A0A1C3P9N5_9ACTN</name>
<dbReference type="SUPFAM" id="SSF50998">
    <property type="entry name" value="Quinoprotein alcohol dehydrogenase-like"/>
    <property type="match status" value="1"/>
</dbReference>
<dbReference type="EMBL" id="FLUV01002045">
    <property type="protein sequence ID" value="SBW26368.1"/>
    <property type="molecule type" value="Genomic_DNA"/>
</dbReference>
<evidence type="ECO:0000259" key="1">
    <source>
        <dbReference type="Pfam" id="PF00149"/>
    </source>
</evidence>
<dbReference type="Gene3D" id="2.130.10.10">
    <property type="entry name" value="YVTN repeat-like/Quinoprotein amine dehydrogenase"/>
    <property type="match status" value="1"/>
</dbReference>
<dbReference type="InterPro" id="IPR015943">
    <property type="entry name" value="WD40/YVTN_repeat-like_dom_sf"/>
</dbReference>
<dbReference type="Pfam" id="PF00149">
    <property type="entry name" value="Metallophos"/>
    <property type="match status" value="1"/>
</dbReference>
<dbReference type="PANTHER" id="PTHR34512:SF30">
    <property type="entry name" value="OUTER MEMBRANE PROTEIN ASSEMBLY FACTOR BAMB"/>
    <property type="match status" value="1"/>
</dbReference>
<sequence>MRGHVISADGQGRPGVLVSDGRTVTATATDGTFSLEPAGPFVFLTRPAGYTADRWFVPATEESVTFTLTPAPDPFPYRFVHVSDLHVSDPALNREAYAQPVEMGSAQALSEFLTAVPERAGDASSVIATGDLTDFGSDGEFESLRTAVSTSPLPVHLLPGNHDHMAGETRFEWTITRTGYEIHTADPSGYERNLGPRWYSFDLPGGLHVVALDWHTHELGIDHEVQNAWLRADLESTPPGTPWVLLSHDQPWYSMLDGLPCAPRATFSGHRHVSRVVEVDGTLHVNTPTALFGSLDYAPPSFRVVTWDGEKIGLHTRAVAPTGLERATFEAPDIPWHHADSAGVVRWRHQLTGAGHHAPARIDGDDVIVGVKHEDRPAGAVEVLSLVDGSRRWLAELRASVKGTPAVFADSVIAVEVVGDVVSLDRATGAERWRVSSPDPLRLFAWTDPVVAGGLVVVGDPSHLRALDAATGELRWQRRDLAPYWTVPGRAAPLVVGDTLIVGSYPVPRGMIALDLNTGTTRWAPGDGGDKLSGGNTPIGTPLYDTVSAALYLPTPGQTVRVDAATGARVWAAATSLPYNPATPAATPWGIAVADAGHAITLLDRADGSVLWRTEIDAAAPFALTSYTRTPHPVFAPPTLLGEALVVPGLDGVVRVLDAQSGRPLREIPLGVPVAAPLAVAGELAVAVGVDGSVLALDTAALALA</sequence>
<dbReference type="GO" id="GO:0016787">
    <property type="term" value="F:hydrolase activity"/>
    <property type="evidence" value="ECO:0007669"/>
    <property type="project" value="InterPro"/>
</dbReference>
<dbReference type="Gene3D" id="3.60.21.10">
    <property type="match status" value="1"/>
</dbReference>